<dbReference type="EMBL" id="CACRTB010000007">
    <property type="protein sequence ID" value="VYS83249.1"/>
    <property type="molecule type" value="Genomic_DNA"/>
</dbReference>
<gene>
    <name evidence="2" type="ORF">BCLFYP20_01217</name>
</gene>
<dbReference type="AlphaFoldDB" id="A0A6N2RS70"/>
<name>A0A6N2RS70_9BACE</name>
<keyword evidence="1" id="KW-1133">Transmembrane helix</keyword>
<proteinExistence type="predicted"/>
<evidence type="ECO:0000256" key="1">
    <source>
        <dbReference type="SAM" id="Phobius"/>
    </source>
</evidence>
<protein>
    <submittedName>
        <fullName evidence="2">Uncharacterized protein</fullName>
    </submittedName>
</protein>
<sequence length="153" mass="18069">MYKEECVLKNKIFHPSVMYYILSTIVYPLSPTYPTNFKTIMHKITLNVPDGIRYLSGWHDLWNTLLPEGQHYILNKRICGCGATEAYLRSDRKVILASPRKHLLYNKYSQHLSDNLHLYRYQGDKKRYFENTGNTEKDILAFNNELDGYITQK</sequence>
<feature type="transmembrane region" description="Helical" evidence="1">
    <location>
        <begin position="12"/>
        <end position="30"/>
    </location>
</feature>
<evidence type="ECO:0000313" key="2">
    <source>
        <dbReference type="EMBL" id="VYS83249.1"/>
    </source>
</evidence>
<reference evidence="2" key="1">
    <citation type="submission" date="2019-11" db="EMBL/GenBank/DDBJ databases">
        <authorList>
            <person name="Feng L."/>
        </authorList>
    </citation>
    <scope>NUCLEOTIDE SEQUENCE</scope>
    <source>
        <strain evidence="2">BcaccaeLFYP20</strain>
    </source>
</reference>
<organism evidence="2">
    <name type="scientific">Bacteroides caccae</name>
    <dbReference type="NCBI Taxonomy" id="47678"/>
    <lineage>
        <taxon>Bacteria</taxon>
        <taxon>Pseudomonadati</taxon>
        <taxon>Bacteroidota</taxon>
        <taxon>Bacteroidia</taxon>
        <taxon>Bacteroidales</taxon>
        <taxon>Bacteroidaceae</taxon>
        <taxon>Bacteroides</taxon>
    </lineage>
</organism>
<keyword evidence="1" id="KW-0812">Transmembrane</keyword>
<keyword evidence="1" id="KW-0472">Membrane</keyword>
<accession>A0A6N2RS70</accession>